<keyword evidence="9" id="KW-1185">Reference proteome</keyword>
<accession>A0A941F4T4</accession>
<evidence type="ECO:0000313" key="9">
    <source>
        <dbReference type="Proteomes" id="UP000679220"/>
    </source>
</evidence>
<dbReference type="InterPro" id="IPR012944">
    <property type="entry name" value="SusD_RagB_dom"/>
</dbReference>
<comment type="caution">
    <text evidence="8">The sequence shown here is derived from an EMBL/GenBank/DDBJ whole genome shotgun (WGS) entry which is preliminary data.</text>
</comment>
<sequence length="488" mass="55617">MIRKLIYNTTALLLIVSMVACEGFFEKDPYDSTKKEDIIENEKDAQTLLYGMYAGFMSSASYGTYLSVLMDIMTDASLASAGFTNQMGEMYAWRLNPGTSEVGSVWGNHYASIYNTNYIINHVDSIEGNAANLDRIKGEALAGRALLHYNLVRLFGKAYNAETASTDRGVPYVTSNEIDSPTRHSVADVYKYIVEDLEEAELLIPPADDEIYNTLPIPRETIFTKDFVRGLLARVALDMKDYNGAIAYASMLIESNDYALEEGLSFINMWLNDTGSEIIWKVGYTPTDYGAALGYNFYNRNRFDYAPMPDYIPAEWWVNSFNPSIDVRYTAYINYTQTGFGWAGHLVYKYPTNPAFNAQQGLNMPKPMRLAEMYLIRAEANAYLDNDELAQDDISALLEKRIIDHNRVTLTGDELKEFILNERKRELMFEGFYWFDLKRHNKGFTRVPQANTSTAYDLSIAADDYRWQWPIPTSEINGNDNIKQNEGY</sequence>
<reference evidence="8" key="2">
    <citation type="submission" date="2021-04" db="EMBL/GenBank/DDBJ databases">
        <authorList>
            <person name="Zhang T."/>
            <person name="Zhang Y."/>
            <person name="Lu D."/>
            <person name="Zuo D."/>
            <person name="Du Z."/>
        </authorList>
    </citation>
    <scope>NUCLEOTIDE SEQUENCE</scope>
    <source>
        <strain evidence="8">JR1</strain>
    </source>
</reference>
<evidence type="ECO:0000259" key="6">
    <source>
        <dbReference type="Pfam" id="PF07980"/>
    </source>
</evidence>
<dbReference type="Proteomes" id="UP000679220">
    <property type="component" value="Unassembled WGS sequence"/>
</dbReference>
<evidence type="ECO:0000256" key="4">
    <source>
        <dbReference type="ARBA" id="ARBA00023136"/>
    </source>
</evidence>
<dbReference type="RefSeq" id="WP_212191433.1">
    <property type="nucleotide sequence ID" value="NZ_JAGTAR010000018.1"/>
</dbReference>
<reference evidence="8" key="1">
    <citation type="journal article" date="2018" name="Int. J. Syst. Evol. Microbiol.">
        <title>Carboxylicivirga sediminis sp. nov., isolated from coastal sediment.</title>
        <authorList>
            <person name="Wang F.Q."/>
            <person name="Ren L.H."/>
            <person name="Zou R.J."/>
            <person name="Sun Y.Z."/>
            <person name="Liu X.J."/>
            <person name="Jiang F."/>
            <person name="Liu L.J."/>
        </authorList>
    </citation>
    <scope>NUCLEOTIDE SEQUENCE</scope>
    <source>
        <strain evidence="8">JR1</strain>
    </source>
</reference>
<keyword evidence="5" id="KW-0998">Cell outer membrane</keyword>
<dbReference type="Pfam" id="PF14322">
    <property type="entry name" value="SusD-like_3"/>
    <property type="match status" value="1"/>
</dbReference>
<organism evidence="8 9">
    <name type="scientific">Carboxylicivirga sediminis</name>
    <dbReference type="NCBI Taxonomy" id="2006564"/>
    <lineage>
        <taxon>Bacteria</taxon>
        <taxon>Pseudomonadati</taxon>
        <taxon>Bacteroidota</taxon>
        <taxon>Bacteroidia</taxon>
        <taxon>Marinilabiliales</taxon>
        <taxon>Marinilabiliaceae</taxon>
        <taxon>Carboxylicivirga</taxon>
    </lineage>
</organism>
<dbReference type="EMBL" id="JAGTAR010000018">
    <property type="protein sequence ID" value="MBR8536402.1"/>
    <property type="molecule type" value="Genomic_DNA"/>
</dbReference>
<keyword evidence="4" id="KW-0472">Membrane</keyword>
<evidence type="ECO:0000256" key="5">
    <source>
        <dbReference type="ARBA" id="ARBA00023237"/>
    </source>
</evidence>
<dbReference type="AlphaFoldDB" id="A0A941F4T4"/>
<proteinExistence type="inferred from homology"/>
<dbReference type="Pfam" id="PF07980">
    <property type="entry name" value="SusD_RagB"/>
    <property type="match status" value="1"/>
</dbReference>
<dbReference type="PROSITE" id="PS51257">
    <property type="entry name" value="PROKAR_LIPOPROTEIN"/>
    <property type="match status" value="1"/>
</dbReference>
<dbReference type="InterPro" id="IPR011990">
    <property type="entry name" value="TPR-like_helical_dom_sf"/>
</dbReference>
<evidence type="ECO:0000256" key="2">
    <source>
        <dbReference type="ARBA" id="ARBA00006275"/>
    </source>
</evidence>
<dbReference type="InterPro" id="IPR033985">
    <property type="entry name" value="SusD-like_N"/>
</dbReference>
<dbReference type="SUPFAM" id="SSF48452">
    <property type="entry name" value="TPR-like"/>
    <property type="match status" value="1"/>
</dbReference>
<evidence type="ECO:0000256" key="3">
    <source>
        <dbReference type="ARBA" id="ARBA00022729"/>
    </source>
</evidence>
<comment type="subcellular location">
    <subcellularLocation>
        <location evidence="1">Cell outer membrane</location>
    </subcellularLocation>
</comment>
<evidence type="ECO:0000259" key="7">
    <source>
        <dbReference type="Pfam" id="PF14322"/>
    </source>
</evidence>
<dbReference type="CDD" id="cd08977">
    <property type="entry name" value="SusD"/>
    <property type="match status" value="1"/>
</dbReference>
<name>A0A941F4T4_9BACT</name>
<evidence type="ECO:0000313" key="8">
    <source>
        <dbReference type="EMBL" id="MBR8536402.1"/>
    </source>
</evidence>
<keyword evidence="3" id="KW-0732">Signal</keyword>
<protein>
    <submittedName>
        <fullName evidence="8">RagB/SusD family nutrient uptake outer membrane protein</fullName>
    </submittedName>
</protein>
<gene>
    <name evidence="8" type="ORF">KDU71_12590</name>
</gene>
<feature type="domain" description="RagB/SusD" evidence="6">
    <location>
        <begin position="340"/>
        <end position="488"/>
    </location>
</feature>
<comment type="similarity">
    <text evidence="2">Belongs to the SusD family.</text>
</comment>
<feature type="domain" description="SusD-like N-terminal" evidence="7">
    <location>
        <begin position="27"/>
        <end position="236"/>
    </location>
</feature>
<dbReference type="Gene3D" id="1.25.40.390">
    <property type="match status" value="1"/>
</dbReference>
<evidence type="ECO:0000256" key="1">
    <source>
        <dbReference type="ARBA" id="ARBA00004442"/>
    </source>
</evidence>
<dbReference type="GO" id="GO:0009279">
    <property type="term" value="C:cell outer membrane"/>
    <property type="evidence" value="ECO:0007669"/>
    <property type="project" value="UniProtKB-SubCell"/>
</dbReference>